<evidence type="ECO:0000313" key="7">
    <source>
        <dbReference type="Proteomes" id="UP001243757"/>
    </source>
</evidence>
<organism evidence="6 7">
    <name type="scientific">Pseudodonghicola flavimaris</name>
    <dbReference type="NCBI Taxonomy" id="3050036"/>
    <lineage>
        <taxon>Bacteria</taxon>
        <taxon>Pseudomonadati</taxon>
        <taxon>Pseudomonadota</taxon>
        <taxon>Alphaproteobacteria</taxon>
        <taxon>Rhodobacterales</taxon>
        <taxon>Paracoccaceae</taxon>
        <taxon>Pseudodonghicola</taxon>
    </lineage>
</organism>
<comment type="subcellular location">
    <subcellularLocation>
        <location evidence="5">Cytoplasm</location>
    </subcellularLocation>
</comment>
<proteinExistence type="inferred from homology"/>
<comment type="function">
    <text evidence="5">Transfers and isomerizes the ribose moiety from AdoMet to the 7-aminomethyl group of 7-deazaguanine (preQ1-tRNA) to give epoxyqueuosine (oQ-tRNA).</text>
</comment>
<comment type="caution">
    <text evidence="6">The sequence shown here is derived from an EMBL/GenBank/DDBJ whole genome shotgun (WGS) entry which is preliminary data.</text>
</comment>
<keyword evidence="1 5" id="KW-0963">Cytoplasm</keyword>
<comment type="similarity">
    <text evidence="5">Belongs to the QueA family.</text>
</comment>
<reference evidence="6 7" key="1">
    <citation type="submission" date="2023-05" db="EMBL/GenBank/DDBJ databases">
        <title>Pseudodonghicola sp. nov.</title>
        <authorList>
            <person name="Huang J."/>
        </authorList>
    </citation>
    <scope>NUCLEOTIDE SEQUENCE [LARGE SCALE GENOMIC DNA]</scope>
    <source>
        <strain evidence="6 7">IC7</strain>
    </source>
</reference>
<sequence length="363" mass="39107">MKLSDFDFDLPESLIATRPAHPRSSARLLVAEGGTIHDAHVFDLPGWLRPGDRLVLNDTRVIPARLSGLRHRSGAQGETAARIEATLLEPRADGSWAALLKPLKKIRAGEEIVFSERLSATLEGVAEGQGHLRFNLTGEDFDAALAEAGAMPLPPYIAAKRPADEQDKTDYQTVWARTSGAVAAPTASLHFDEPLLARLRDMGVGITFVTLHVGAGTFLPVKVEDVTTHKMHAEWGEVTPEAAAEIAASRAAGGRIVPVGTTALRLIESAARASGAIAPWRGETDIFIYPGFDFRVTDALMTNFHLPKSTLLMLVSALMGQQSIRDIYAHAVAEGYRFFSYGDASLLIPPASAQRLHDPDPLG</sequence>
<comment type="subunit">
    <text evidence="5">Monomer.</text>
</comment>
<evidence type="ECO:0000256" key="4">
    <source>
        <dbReference type="ARBA" id="ARBA00022785"/>
    </source>
</evidence>
<comment type="catalytic activity">
    <reaction evidence="5">
        <text>7-aminomethyl-7-carbaguanosine(34) in tRNA + S-adenosyl-L-methionine = epoxyqueuosine(34) in tRNA + adenine + L-methionine + 2 H(+)</text>
        <dbReference type="Rhea" id="RHEA:32155"/>
        <dbReference type="Rhea" id="RHEA-COMP:10342"/>
        <dbReference type="Rhea" id="RHEA-COMP:18582"/>
        <dbReference type="ChEBI" id="CHEBI:15378"/>
        <dbReference type="ChEBI" id="CHEBI:16708"/>
        <dbReference type="ChEBI" id="CHEBI:57844"/>
        <dbReference type="ChEBI" id="CHEBI:59789"/>
        <dbReference type="ChEBI" id="CHEBI:82833"/>
        <dbReference type="ChEBI" id="CHEBI:194443"/>
        <dbReference type="EC" id="2.4.99.17"/>
    </reaction>
</comment>
<keyword evidence="3 5" id="KW-0949">S-adenosyl-L-methionine</keyword>
<dbReference type="InterPro" id="IPR042118">
    <property type="entry name" value="QueA_dom1"/>
</dbReference>
<dbReference type="Gene3D" id="3.40.1780.10">
    <property type="entry name" value="QueA-like"/>
    <property type="match status" value="1"/>
</dbReference>
<dbReference type="Gene3D" id="2.40.10.240">
    <property type="entry name" value="QueA-like"/>
    <property type="match status" value="1"/>
</dbReference>
<gene>
    <name evidence="5 6" type="primary">queA</name>
    <name evidence="6" type="ORF">QO033_01855</name>
</gene>
<evidence type="ECO:0000256" key="3">
    <source>
        <dbReference type="ARBA" id="ARBA00022691"/>
    </source>
</evidence>
<dbReference type="PANTHER" id="PTHR30307:SF0">
    <property type="entry name" value="S-ADENOSYLMETHIONINE:TRNA RIBOSYLTRANSFERASE-ISOMERASE"/>
    <property type="match status" value="1"/>
</dbReference>
<keyword evidence="2 5" id="KW-0808">Transferase</keyword>
<accession>A0ABT7EVT5</accession>
<dbReference type="SUPFAM" id="SSF111337">
    <property type="entry name" value="QueA-like"/>
    <property type="match status" value="1"/>
</dbReference>
<dbReference type="NCBIfam" id="NF001140">
    <property type="entry name" value="PRK00147.1"/>
    <property type="match status" value="1"/>
</dbReference>
<keyword evidence="6" id="KW-0328">Glycosyltransferase</keyword>
<comment type="pathway">
    <text evidence="5">tRNA modification; tRNA-queuosine biosynthesis.</text>
</comment>
<dbReference type="InterPro" id="IPR036100">
    <property type="entry name" value="QueA_sf"/>
</dbReference>
<dbReference type="NCBIfam" id="TIGR00113">
    <property type="entry name" value="queA"/>
    <property type="match status" value="1"/>
</dbReference>
<dbReference type="InterPro" id="IPR003699">
    <property type="entry name" value="QueA"/>
</dbReference>
<dbReference type="PANTHER" id="PTHR30307">
    <property type="entry name" value="S-ADENOSYLMETHIONINE:TRNA RIBOSYLTRANSFERASE-ISOMERASE"/>
    <property type="match status" value="1"/>
</dbReference>
<dbReference type="RefSeq" id="WP_284479213.1">
    <property type="nucleotide sequence ID" value="NZ_JASNJD010000001.1"/>
</dbReference>
<keyword evidence="4 5" id="KW-0671">Queuosine biosynthesis</keyword>
<dbReference type="Proteomes" id="UP001243757">
    <property type="component" value="Unassembled WGS sequence"/>
</dbReference>
<evidence type="ECO:0000256" key="2">
    <source>
        <dbReference type="ARBA" id="ARBA00022679"/>
    </source>
</evidence>
<evidence type="ECO:0000256" key="1">
    <source>
        <dbReference type="ARBA" id="ARBA00022490"/>
    </source>
</evidence>
<protein>
    <recommendedName>
        <fullName evidence="5">S-adenosylmethionine:tRNA ribosyltransferase-isomerase</fullName>
        <ecNumber evidence="5">2.4.99.17</ecNumber>
    </recommendedName>
    <alternativeName>
        <fullName evidence="5">Queuosine biosynthesis protein QueA</fullName>
    </alternativeName>
</protein>
<evidence type="ECO:0000256" key="5">
    <source>
        <dbReference type="HAMAP-Rule" id="MF_00113"/>
    </source>
</evidence>
<dbReference type="HAMAP" id="MF_00113">
    <property type="entry name" value="QueA"/>
    <property type="match status" value="1"/>
</dbReference>
<dbReference type="EMBL" id="JASNJD010000001">
    <property type="protein sequence ID" value="MDK3016400.1"/>
    <property type="molecule type" value="Genomic_DNA"/>
</dbReference>
<evidence type="ECO:0000313" key="6">
    <source>
        <dbReference type="EMBL" id="MDK3016400.1"/>
    </source>
</evidence>
<dbReference type="EC" id="2.4.99.17" evidence="5"/>
<dbReference type="Pfam" id="PF02547">
    <property type="entry name" value="Queuosine_synth"/>
    <property type="match status" value="1"/>
</dbReference>
<dbReference type="InterPro" id="IPR042119">
    <property type="entry name" value="QueA_dom2"/>
</dbReference>
<name>A0ABT7EVT5_9RHOB</name>
<dbReference type="GO" id="GO:0051075">
    <property type="term" value="F:S-adenosylmethionine:tRNA ribosyltransferase-isomerase activity"/>
    <property type="evidence" value="ECO:0007669"/>
    <property type="project" value="UniProtKB-EC"/>
</dbReference>
<keyword evidence="7" id="KW-1185">Reference proteome</keyword>